<sequence>MTDLSSRARTLVAQSIAARERGDAAGERQLLDAALALSPRHPQLLNARGMRSLADGALAEALGFFASAAAEDPQAVILWINQATVHRMIGDDAAERDMLERALSIDRLNFTAQLRMAELHQRCGREIDAAQAWSGVVQMAAAMPERPPAIDTVLERGRAYLADHTAALGRRIDDALAGNPSRRMAACVDHMLGRRAIYTNQCAGIHFPFLPADEFFDRALFPWFADLEAKAPAIRAEALALVAAGGDAIRPYVRQDKGTPANKWSPLDGNADWSACFLWEYGERNDPVCALCPETAAALAAVPQSDIPGKAPTAFFSILRPHAHIPAHTGVTNTRAIVHLPLVVPEPCRFRVGGETRAWREGEAFAFDDTIEHEAWNDSDQSRIVLIFDVWNPHLTGAEQTMLQEVFRLTGQGGTAP</sequence>
<dbReference type="Pfam" id="PF05118">
    <property type="entry name" value="Asp_Arg_Hydrox"/>
    <property type="match status" value="1"/>
</dbReference>
<dbReference type="PANTHER" id="PTHR46332:SF5">
    <property type="entry name" value="ASPARTATE BETA-HYDROXYLASE DOMAIN CONTAINING 2"/>
    <property type="match status" value="1"/>
</dbReference>
<protein>
    <submittedName>
        <fullName evidence="5">Aspartyl/asparaginyl beta-hydroxylase domain-containing protein</fullName>
    </submittedName>
</protein>
<dbReference type="PANTHER" id="PTHR46332">
    <property type="entry name" value="ASPARTATE BETA-HYDROXYLASE DOMAIN-CONTAINING PROTEIN 2"/>
    <property type="match status" value="1"/>
</dbReference>
<dbReference type="InterPro" id="IPR007803">
    <property type="entry name" value="Asp/Arg/Pro-Hydrxlase"/>
</dbReference>
<dbReference type="InterPro" id="IPR051821">
    <property type="entry name" value="Asp/Asn_beta-hydroxylase"/>
</dbReference>
<dbReference type="Gene3D" id="1.25.40.10">
    <property type="entry name" value="Tetratricopeptide repeat domain"/>
    <property type="match status" value="1"/>
</dbReference>
<accession>A0ABU8H6Q2</accession>
<evidence type="ECO:0000256" key="1">
    <source>
        <dbReference type="ARBA" id="ARBA00007730"/>
    </source>
</evidence>
<dbReference type="Proteomes" id="UP001367771">
    <property type="component" value="Unassembled WGS sequence"/>
</dbReference>
<dbReference type="SUPFAM" id="SSF48452">
    <property type="entry name" value="TPR-like"/>
    <property type="match status" value="1"/>
</dbReference>
<keyword evidence="3" id="KW-0560">Oxidoreductase</keyword>
<dbReference type="InterPro" id="IPR011990">
    <property type="entry name" value="TPR-like_helical_dom_sf"/>
</dbReference>
<dbReference type="Gene3D" id="2.60.120.330">
    <property type="entry name" value="B-lactam Antibiotic, Isopenicillin N Synthase, Chain"/>
    <property type="match status" value="1"/>
</dbReference>
<feature type="domain" description="Aspartyl/asparaginy/proline hydroxylase" evidence="4">
    <location>
        <begin position="229"/>
        <end position="393"/>
    </location>
</feature>
<dbReference type="EMBL" id="JBBBDM010000011">
    <property type="protein sequence ID" value="MEI5688611.1"/>
    <property type="molecule type" value="Genomic_DNA"/>
</dbReference>
<dbReference type="RefSeq" id="WP_336545928.1">
    <property type="nucleotide sequence ID" value="NZ_JBBBDM010000011.1"/>
</dbReference>
<dbReference type="SUPFAM" id="SSF51197">
    <property type="entry name" value="Clavaminate synthase-like"/>
    <property type="match status" value="1"/>
</dbReference>
<organism evidence="5 6">
    <name type="scientific">Sphingomonas kyungheensis</name>
    <dbReference type="NCBI Taxonomy" id="1069987"/>
    <lineage>
        <taxon>Bacteria</taxon>
        <taxon>Pseudomonadati</taxon>
        <taxon>Pseudomonadota</taxon>
        <taxon>Alphaproteobacteria</taxon>
        <taxon>Sphingomonadales</taxon>
        <taxon>Sphingomonadaceae</taxon>
        <taxon>Sphingomonas</taxon>
    </lineage>
</organism>
<proteinExistence type="inferred from homology"/>
<evidence type="ECO:0000259" key="4">
    <source>
        <dbReference type="Pfam" id="PF05118"/>
    </source>
</evidence>
<evidence type="ECO:0000313" key="6">
    <source>
        <dbReference type="Proteomes" id="UP001367771"/>
    </source>
</evidence>
<evidence type="ECO:0000313" key="5">
    <source>
        <dbReference type="EMBL" id="MEI5688611.1"/>
    </source>
</evidence>
<gene>
    <name evidence="5" type="ORF">V8201_16070</name>
</gene>
<comment type="similarity">
    <text evidence="1">Belongs to the aspartyl/asparaginyl beta-hydroxylase family.</text>
</comment>
<dbReference type="InterPro" id="IPR027443">
    <property type="entry name" value="IPNS-like_sf"/>
</dbReference>
<evidence type="ECO:0000256" key="3">
    <source>
        <dbReference type="ARBA" id="ARBA00023002"/>
    </source>
</evidence>
<reference evidence="5 6" key="1">
    <citation type="journal article" date="2013" name="Int. J. Syst. Evol. Microbiol.">
        <title>Sphingomonas kyungheensis sp. nov., a bacterium with ginsenoside-converting activity isolated from soil of a ginseng field.</title>
        <authorList>
            <person name="Son H.M."/>
            <person name="Yang J.E."/>
            <person name="Park Y."/>
            <person name="Han C.K."/>
            <person name="Kim S.G."/>
            <person name="Kook M."/>
            <person name="Yi T.H."/>
        </authorList>
    </citation>
    <scope>NUCLEOTIDE SEQUENCE [LARGE SCALE GENOMIC DNA]</scope>
    <source>
        <strain evidence="5 6">LMG 26582</strain>
    </source>
</reference>
<keyword evidence="2" id="KW-0223">Dioxygenase</keyword>
<name>A0ABU8H6Q2_9SPHN</name>
<comment type="caution">
    <text evidence="5">The sequence shown here is derived from an EMBL/GenBank/DDBJ whole genome shotgun (WGS) entry which is preliminary data.</text>
</comment>
<evidence type="ECO:0000256" key="2">
    <source>
        <dbReference type="ARBA" id="ARBA00022964"/>
    </source>
</evidence>
<keyword evidence="6" id="KW-1185">Reference proteome</keyword>